<keyword evidence="2" id="KW-1185">Reference proteome</keyword>
<gene>
    <name evidence="1" type="ORF">F5148DRAFT_466420</name>
</gene>
<organism evidence="1 2">
    <name type="scientific">Russula earlei</name>
    <dbReference type="NCBI Taxonomy" id="71964"/>
    <lineage>
        <taxon>Eukaryota</taxon>
        <taxon>Fungi</taxon>
        <taxon>Dikarya</taxon>
        <taxon>Basidiomycota</taxon>
        <taxon>Agaricomycotina</taxon>
        <taxon>Agaricomycetes</taxon>
        <taxon>Russulales</taxon>
        <taxon>Russulaceae</taxon>
        <taxon>Russula</taxon>
    </lineage>
</organism>
<sequence>MASLPVDIPVGAIVDIPLGRGVVRFCGTTSFSPGKWVGIELSEPVGKNDGSVQGISYFSCQKNHGVFVKPSQVKIVQDSSPSGNPIVRPIQGHSRTSSTGLSRVSSSRSIPPPSPRASSPSKPGLGQSTRGGTRLAPPSPTKRSPIPSAQQQSALRKTSVPPRRPSMNEGNLSIGGPLGSSRTDSPDSAPLIRTPQLRQTSSPAQQQRDRVLSSNSHASTLVIASGLLPPTTHSPSESLSESREPELQELRAKVRVLEVKRADDARHMKELETKLSEAETFVSLRPKLQAKLMQQQTELIAGRRELADARQLSELAETRNLDTLEQLEITMLDKEVAEERAEAAEAELEELKEKLAVVEVELEFIKEGASAEGGGSSVTGSIAYIQLEKQNARLKEALIRLRDVSQDTEQEQRRRIADMEKDVMNVEDLSTQLESTLIKLTNAETQIEDLKIQLDDALGAEEMVVQLTERTLTLGEKIEEMRVTIEDLEALKELGEELEENHVETERAMQDEINEKDVQLAERQQRIEALEEACQDMERTISRFRELVVQLESELEVLRSESQNAQNESAAAASQTAAIMSLNLKLQSAASRTQARIIDHELKRIEANEFKEMLDIIQPYLPQIYVETDVDATRCYLFFQRMASKTDLINMITAQAHNLPESLNGSVSETLVGVCEMRGAIAVLSTLCKRFIAILRCCDVESFLNIGRLFQEIAPLEKRIDMHVDLLRRDEFREMECTSDINKIQAQFNHLAETYFTAFNFDLGEREYGLVLSLDHELDVYASSMGLTKTAVETILNDEDVVCDLDGVDPERSFLEPIQKSLDQCKNAKVVARKLMKRFEELAHESSALKADLVPQLEALCSIVSEMVNFGIQLAQQMMPHIDEVRASKSSFQLDKVLSLVNSIASSTVAKICKETTSSWASLSKAISELVAQTNALLPKTMDHENVVKIAGTAPWIIRIDEVKAAMAVNVEAERKVAQLSEEMQGLARALKFKDQNIQESAVKIELMERRMEAAKKQAEAVTELEGLLGKAQKQEKYYVEAMEQLQSEFDALAEENTKLKTASSASEKVVGQTAAQSQIALHVDGNLETSHLLEQLESFRGAVRFLRMENSYLKGNDGLRELAELPPLAVPTSSPRYPTPPLDESGLSDTDESDPESNLKVPSVRSLATETKALYREVIKFSSTPRVVDLSATKNGDGHAKPWMPKKKTPTYHVLERKAQADRLNRRVQGLLERTSAMGART</sequence>
<dbReference type="EMBL" id="JAGFNK010000003">
    <property type="protein sequence ID" value="KAI9513092.1"/>
    <property type="molecule type" value="Genomic_DNA"/>
</dbReference>
<reference evidence="1" key="1">
    <citation type="submission" date="2021-03" db="EMBL/GenBank/DDBJ databases">
        <title>Evolutionary priming and transition to the ectomycorrhizal habit in an iconic lineage of mushroom-forming fungi: is preadaptation a requirement?</title>
        <authorList>
            <consortium name="DOE Joint Genome Institute"/>
            <person name="Looney B.P."/>
            <person name="Miyauchi S."/>
            <person name="Morin E."/>
            <person name="Drula E."/>
            <person name="Courty P.E."/>
            <person name="Chicoki N."/>
            <person name="Fauchery L."/>
            <person name="Kohler A."/>
            <person name="Kuo A."/>
            <person name="LaButti K."/>
            <person name="Pangilinan J."/>
            <person name="Lipzen A."/>
            <person name="Riley R."/>
            <person name="Andreopoulos W."/>
            <person name="He G."/>
            <person name="Johnson J."/>
            <person name="Barry K.W."/>
            <person name="Grigoriev I.V."/>
            <person name="Nagy L."/>
            <person name="Hibbett D."/>
            <person name="Henrissat B."/>
            <person name="Matheny P.B."/>
            <person name="Labbe J."/>
            <person name="Martin A.F."/>
        </authorList>
    </citation>
    <scope>NUCLEOTIDE SEQUENCE</scope>
    <source>
        <strain evidence="1">BPL698</strain>
    </source>
</reference>
<protein>
    <submittedName>
        <fullName evidence="1">Dynein associated protein-domain-containing protein</fullName>
    </submittedName>
</protein>
<proteinExistence type="predicted"/>
<evidence type="ECO:0000313" key="1">
    <source>
        <dbReference type="EMBL" id="KAI9513092.1"/>
    </source>
</evidence>
<name>A0ACC0UQK2_9AGAM</name>
<accession>A0ACC0UQK2</accession>
<comment type="caution">
    <text evidence="1">The sequence shown here is derived from an EMBL/GenBank/DDBJ whole genome shotgun (WGS) entry which is preliminary data.</text>
</comment>
<evidence type="ECO:0000313" key="2">
    <source>
        <dbReference type="Proteomes" id="UP001207468"/>
    </source>
</evidence>
<dbReference type="Proteomes" id="UP001207468">
    <property type="component" value="Unassembled WGS sequence"/>
</dbReference>